<evidence type="ECO:0000313" key="2">
    <source>
        <dbReference type="Proteomes" id="UP000254792"/>
    </source>
</evidence>
<dbReference type="EMBL" id="CP031376">
    <property type="protein sequence ID" value="AXK51697.1"/>
    <property type="molecule type" value="Genomic_DNA"/>
</dbReference>
<proteinExistence type="predicted"/>
<dbReference type="KEGG" id="salx:SALLE_v1c10270"/>
<organism evidence="1 2">
    <name type="scientific">Spiroplasma alleghenense</name>
    <dbReference type="NCBI Taxonomy" id="216931"/>
    <lineage>
        <taxon>Bacteria</taxon>
        <taxon>Bacillati</taxon>
        <taxon>Mycoplasmatota</taxon>
        <taxon>Mollicutes</taxon>
        <taxon>Entomoplasmatales</taxon>
        <taxon>Spiroplasmataceae</taxon>
        <taxon>Spiroplasma</taxon>
    </lineage>
</organism>
<sequence>MKCSEELKIEMAKLNKIWEEKFKQFDLERKKHLDEIQKNLDKIENTIEEKVVTKK</sequence>
<name>A0A345Z518_9MOLU</name>
<dbReference type="AlphaFoldDB" id="A0A345Z518"/>
<gene>
    <name evidence="1" type="ORF">SALLE_v1c10270</name>
</gene>
<protein>
    <submittedName>
        <fullName evidence="1">Uncharacterized protein</fullName>
    </submittedName>
</protein>
<keyword evidence="2" id="KW-1185">Reference proteome</keyword>
<dbReference type="RefSeq" id="WP_162807969.1">
    <property type="nucleotide sequence ID" value="NZ_CP031376.1"/>
</dbReference>
<evidence type="ECO:0000313" key="1">
    <source>
        <dbReference type="EMBL" id="AXK51697.1"/>
    </source>
</evidence>
<reference evidence="1 2" key="1">
    <citation type="submission" date="2018-07" db="EMBL/GenBank/DDBJ databases">
        <title>Complete genome sequence of Spiroplasma alleghenense PLHS-1 (ATCC 51752).</title>
        <authorList>
            <person name="Chou L."/>
            <person name="Lee T.-Y."/>
            <person name="Tsai Y.-M."/>
            <person name="Kuo C.-H."/>
        </authorList>
    </citation>
    <scope>NUCLEOTIDE SEQUENCE [LARGE SCALE GENOMIC DNA]</scope>
    <source>
        <strain evidence="1 2">PLHS-1</strain>
    </source>
</reference>
<accession>A0A345Z518</accession>
<dbReference type="Proteomes" id="UP000254792">
    <property type="component" value="Chromosome"/>
</dbReference>